<organism evidence="2 3">
    <name type="scientific">Virgisporangium aliadipatigenens</name>
    <dbReference type="NCBI Taxonomy" id="741659"/>
    <lineage>
        <taxon>Bacteria</taxon>
        <taxon>Bacillati</taxon>
        <taxon>Actinomycetota</taxon>
        <taxon>Actinomycetes</taxon>
        <taxon>Micromonosporales</taxon>
        <taxon>Micromonosporaceae</taxon>
        <taxon>Virgisporangium</taxon>
    </lineage>
</organism>
<keyword evidence="1" id="KW-0812">Transmembrane</keyword>
<evidence type="ECO:0000313" key="2">
    <source>
        <dbReference type="EMBL" id="GIJ49740.1"/>
    </source>
</evidence>
<dbReference type="EMBL" id="BOPF01000030">
    <property type="protein sequence ID" value="GIJ49740.1"/>
    <property type="molecule type" value="Genomic_DNA"/>
</dbReference>
<feature type="transmembrane region" description="Helical" evidence="1">
    <location>
        <begin position="39"/>
        <end position="61"/>
    </location>
</feature>
<sequence>MTIALRAVWTAMVLLTAAFVAVLAGLLTAAGGATLPNALLAGGVAFASTAGVLLAVLTLLLSGPQ</sequence>
<protein>
    <submittedName>
        <fullName evidence="2">Uncharacterized protein</fullName>
    </submittedName>
</protein>
<proteinExistence type="predicted"/>
<evidence type="ECO:0000256" key="1">
    <source>
        <dbReference type="SAM" id="Phobius"/>
    </source>
</evidence>
<keyword evidence="1" id="KW-0472">Membrane</keyword>
<comment type="caution">
    <text evidence="2">The sequence shown here is derived from an EMBL/GenBank/DDBJ whole genome shotgun (WGS) entry which is preliminary data.</text>
</comment>
<evidence type="ECO:0000313" key="3">
    <source>
        <dbReference type="Proteomes" id="UP000619260"/>
    </source>
</evidence>
<accession>A0A8J3YTQ6</accession>
<dbReference type="RefSeq" id="WP_203903203.1">
    <property type="nucleotide sequence ID" value="NZ_BOPF01000030.1"/>
</dbReference>
<reference evidence="2" key="1">
    <citation type="submission" date="2021-01" db="EMBL/GenBank/DDBJ databases">
        <title>Whole genome shotgun sequence of Virgisporangium aliadipatigenens NBRC 105644.</title>
        <authorList>
            <person name="Komaki H."/>
            <person name="Tamura T."/>
        </authorList>
    </citation>
    <scope>NUCLEOTIDE SEQUENCE</scope>
    <source>
        <strain evidence="2">NBRC 105644</strain>
    </source>
</reference>
<name>A0A8J3YTQ6_9ACTN</name>
<dbReference type="Proteomes" id="UP000619260">
    <property type="component" value="Unassembled WGS sequence"/>
</dbReference>
<dbReference type="AlphaFoldDB" id="A0A8J3YTQ6"/>
<keyword evidence="1" id="KW-1133">Transmembrane helix</keyword>
<keyword evidence="3" id="KW-1185">Reference proteome</keyword>
<gene>
    <name evidence="2" type="ORF">Val02_66260</name>
</gene>